<name>A0A830HFE7_9CHLO</name>
<evidence type="ECO:0000313" key="4">
    <source>
        <dbReference type="Proteomes" id="UP000660262"/>
    </source>
</evidence>
<dbReference type="Pfam" id="PF13879">
    <property type="entry name" value="Hmw_CFAP97"/>
    <property type="match status" value="1"/>
</dbReference>
<dbReference type="InterPro" id="IPR038791">
    <property type="entry name" value="Cfap97/Hemingway"/>
</dbReference>
<dbReference type="OrthoDB" id="2163395at2759"/>
<dbReference type="EMBL" id="BNJQ01000011">
    <property type="protein sequence ID" value="GHP05784.1"/>
    <property type="molecule type" value="Genomic_DNA"/>
</dbReference>
<feature type="region of interest" description="Disordered" evidence="2">
    <location>
        <begin position="216"/>
        <end position="243"/>
    </location>
</feature>
<dbReference type="PANTHER" id="PTHR23035">
    <property type="entry name" value="CILIA- AND FLAGELLA-ASSOCIATED PROTEIN 97-RELATED"/>
    <property type="match status" value="1"/>
</dbReference>
<evidence type="ECO:0000256" key="2">
    <source>
        <dbReference type="SAM" id="MobiDB-lite"/>
    </source>
</evidence>
<keyword evidence="4" id="KW-1185">Reference proteome</keyword>
<reference evidence="3" key="1">
    <citation type="submission" date="2020-10" db="EMBL/GenBank/DDBJ databases">
        <title>Unveiling of a novel bifunctional photoreceptor, Dualchrome1, isolated from a cosmopolitan green alga.</title>
        <authorList>
            <person name="Suzuki S."/>
            <person name="Kawachi M."/>
        </authorList>
    </citation>
    <scope>NUCLEOTIDE SEQUENCE</scope>
    <source>
        <strain evidence="3">NIES 2893</strain>
    </source>
</reference>
<organism evidence="3 4">
    <name type="scientific">Pycnococcus provasolii</name>
    <dbReference type="NCBI Taxonomy" id="41880"/>
    <lineage>
        <taxon>Eukaryota</taxon>
        <taxon>Viridiplantae</taxon>
        <taxon>Chlorophyta</taxon>
        <taxon>Pseudoscourfieldiophyceae</taxon>
        <taxon>Pseudoscourfieldiales</taxon>
        <taxon>Pycnococcaceae</taxon>
        <taxon>Pycnococcus</taxon>
    </lineage>
</organism>
<evidence type="ECO:0000256" key="1">
    <source>
        <dbReference type="ARBA" id="ARBA00008315"/>
    </source>
</evidence>
<dbReference type="InterPro" id="IPR029488">
    <property type="entry name" value="Hmw/CFAP97"/>
</dbReference>
<sequence>MADRGRRALPWNNRLCIERMNYDRVQKHYDALGETTSTSKLKKPWNVKMDTTRPESMDMKHLKFRAKKMQLEAERFAEIELENNNLLRKMTHIINNDPLTRRSDAGSLVSTPFLFRSVLQLKPGLRTDIGHYPQTASRNLAPRKSLNVVARRKELKRIETENSRMLDRIVAQKPFYSRTTWADQSKKDKQYLNNARSKEVRNITYNFSRHTLPTTGAYSQYMKRKTGSRAASAPPTRAPDQET</sequence>
<gene>
    <name evidence="3" type="ORF">PPROV_000453300</name>
</gene>
<dbReference type="Proteomes" id="UP000660262">
    <property type="component" value="Unassembled WGS sequence"/>
</dbReference>
<protein>
    <recommendedName>
        <fullName evidence="5">Cilia- and flagella-associated protein 97</fullName>
    </recommendedName>
</protein>
<dbReference type="AlphaFoldDB" id="A0A830HFE7"/>
<dbReference type="PANTHER" id="PTHR23035:SF2">
    <property type="entry name" value="KIAA1430 HOMOLOGUE"/>
    <property type="match status" value="1"/>
</dbReference>
<evidence type="ECO:0000313" key="3">
    <source>
        <dbReference type="EMBL" id="GHP05784.1"/>
    </source>
</evidence>
<comment type="similarity">
    <text evidence="1">Belongs to the CFAP97 family.</text>
</comment>
<accession>A0A830HFE7</accession>
<proteinExistence type="inferred from homology"/>
<evidence type="ECO:0008006" key="5">
    <source>
        <dbReference type="Google" id="ProtNLM"/>
    </source>
</evidence>
<comment type="caution">
    <text evidence="3">The sequence shown here is derived from an EMBL/GenBank/DDBJ whole genome shotgun (WGS) entry which is preliminary data.</text>
</comment>